<dbReference type="Pfam" id="PF24626">
    <property type="entry name" value="SH3_Tf2-1"/>
    <property type="match status" value="1"/>
</dbReference>
<keyword evidence="3" id="KW-1185">Reference proteome</keyword>
<evidence type="ECO:0000259" key="1">
    <source>
        <dbReference type="PROSITE" id="PS50994"/>
    </source>
</evidence>
<protein>
    <recommendedName>
        <fullName evidence="1">Integrase catalytic domain-containing protein</fullName>
    </recommendedName>
</protein>
<dbReference type="InterPro" id="IPR056924">
    <property type="entry name" value="SH3_Tf2-1"/>
</dbReference>
<feature type="domain" description="Integrase catalytic" evidence="1">
    <location>
        <begin position="1"/>
        <end position="68"/>
    </location>
</feature>
<dbReference type="Gene3D" id="3.30.420.10">
    <property type="entry name" value="Ribonuclease H-like superfamily/Ribonuclease H"/>
    <property type="match status" value="1"/>
</dbReference>
<comment type="caution">
    <text evidence="2">The sequence shown here is derived from an EMBL/GenBank/DDBJ whole genome shotgun (WGS) entry which is preliminary data.</text>
</comment>
<organism evidence="2 3">
    <name type="scientific">Stephania yunnanensis</name>
    <dbReference type="NCBI Taxonomy" id="152371"/>
    <lineage>
        <taxon>Eukaryota</taxon>
        <taxon>Viridiplantae</taxon>
        <taxon>Streptophyta</taxon>
        <taxon>Embryophyta</taxon>
        <taxon>Tracheophyta</taxon>
        <taxon>Spermatophyta</taxon>
        <taxon>Magnoliopsida</taxon>
        <taxon>Ranunculales</taxon>
        <taxon>Menispermaceae</taxon>
        <taxon>Menispermoideae</taxon>
        <taxon>Cissampelideae</taxon>
        <taxon>Stephania</taxon>
    </lineage>
</organism>
<dbReference type="GO" id="GO:0003676">
    <property type="term" value="F:nucleic acid binding"/>
    <property type="evidence" value="ECO:0007669"/>
    <property type="project" value="InterPro"/>
</dbReference>
<dbReference type="InterPro" id="IPR012337">
    <property type="entry name" value="RNaseH-like_sf"/>
</dbReference>
<sequence>MKFFTTNHPQTDGQTERINSLLEDYLRHYVNASQYNWVDLLDTTQFCYNLHKSSATKLSPFEVVTGQQPATPHEVVKSKSMGSSPAAYRFARNKQEPREAAQDNLANAVRMMKKYVDQHKRPLKFQEGNLVLLKLTQILKKFNKKKTHKVLVQRYEGPFEVVKRVEMVTYRLKLPEKLKIHLTFHVSYLKPFNSDEADPGRSTARRAPPLARKEFAGEIEQILSHETRG</sequence>
<dbReference type="SUPFAM" id="SSF53098">
    <property type="entry name" value="Ribonuclease H-like"/>
    <property type="match status" value="1"/>
</dbReference>
<dbReference type="EMBL" id="JBBNAF010000002">
    <property type="protein sequence ID" value="KAK9162889.1"/>
    <property type="molecule type" value="Genomic_DNA"/>
</dbReference>
<dbReference type="PANTHER" id="PTHR37984">
    <property type="entry name" value="PROTEIN CBG26694"/>
    <property type="match status" value="1"/>
</dbReference>
<dbReference type="InterPro" id="IPR001584">
    <property type="entry name" value="Integrase_cat-core"/>
</dbReference>
<name>A0AAP0L4F5_9MAGN</name>
<dbReference type="InterPro" id="IPR050951">
    <property type="entry name" value="Retrovirus_Pol_polyprotein"/>
</dbReference>
<evidence type="ECO:0000313" key="2">
    <source>
        <dbReference type="EMBL" id="KAK9162889.1"/>
    </source>
</evidence>
<dbReference type="AlphaFoldDB" id="A0AAP0L4F5"/>
<evidence type="ECO:0000313" key="3">
    <source>
        <dbReference type="Proteomes" id="UP001420932"/>
    </source>
</evidence>
<dbReference type="Proteomes" id="UP001420932">
    <property type="component" value="Unassembled WGS sequence"/>
</dbReference>
<dbReference type="PROSITE" id="PS50994">
    <property type="entry name" value="INTEGRASE"/>
    <property type="match status" value="1"/>
</dbReference>
<dbReference type="PANTHER" id="PTHR37984:SF5">
    <property type="entry name" value="PROTEIN NYNRIN-LIKE"/>
    <property type="match status" value="1"/>
</dbReference>
<dbReference type="GO" id="GO:0015074">
    <property type="term" value="P:DNA integration"/>
    <property type="evidence" value="ECO:0007669"/>
    <property type="project" value="InterPro"/>
</dbReference>
<accession>A0AAP0L4F5</accession>
<gene>
    <name evidence="2" type="ORF">Syun_003791</name>
</gene>
<proteinExistence type="predicted"/>
<reference evidence="2 3" key="1">
    <citation type="submission" date="2024-01" db="EMBL/GenBank/DDBJ databases">
        <title>Genome assemblies of Stephania.</title>
        <authorList>
            <person name="Yang L."/>
        </authorList>
    </citation>
    <scope>NUCLEOTIDE SEQUENCE [LARGE SCALE GENOMIC DNA]</scope>
    <source>
        <strain evidence="2">YNDBR</strain>
        <tissue evidence="2">Leaf</tissue>
    </source>
</reference>
<dbReference type="InterPro" id="IPR036397">
    <property type="entry name" value="RNaseH_sf"/>
</dbReference>